<dbReference type="GeneID" id="63789991"/>
<evidence type="ECO:0000313" key="2">
    <source>
        <dbReference type="Proteomes" id="UP000249363"/>
    </source>
</evidence>
<dbReference type="OrthoDB" id="4224503at2759"/>
<accession>A0A364KMK2</accession>
<keyword evidence="2" id="KW-1185">Reference proteome</keyword>
<protein>
    <submittedName>
        <fullName evidence="1">Uncharacterized protein</fullName>
    </submittedName>
</protein>
<name>A0A364KMK2_TALAM</name>
<evidence type="ECO:0000313" key="1">
    <source>
        <dbReference type="EMBL" id="RAO64762.1"/>
    </source>
</evidence>
<organism evidence="1 2">
    <name type="scientific">Talaromyces amestolkiae</name>
    <dbReference type="NCBI Taxonomy" id="1196081"/>
    <lineage>
        <taxon>Eukaryota</taxon>
        <taxon>Fungi</taxon>
        <taxon>Dikarya</taxon>
        <taxon>Ascomycota</taxon>
        <taxon>Pezizomycotina</taxon>
        <taxon>Eurotiomycetes</taxon>
        <taxon>Eurotiomycetidae</taxon>
        <taxon>Eurotiales</taxon>
        <taxon>Trichocomaceae</taxon>
        <taxon>Talaromyces</taxon>
        <taxon>Talaromyces sect. Talaromyces</taxon>
    </lineage>
</organism>
<proteinExistence type="predicted"/>
<reference evidence="1 2" key="1">
    <citation type="journal article" date="2017" name="Biotechnol. Biofuels">
        <title>Differential beta-glucosidase expression as a function of carbon source availability in Talaromyces amestolkiae: a genomic and proteomic approach.</title>
        <authorList>
            <person name="de Eugenio L.I."/>
            <person name="Mendez-Liter J.A."/>
            <person name="Nieto-Dominguez M."/>
            <person name="Alonso L."/>
            <person name="Gil-Munoz J."/>
            <person name="Barriuso J."/>
            <person name="Prieto A."/>
            <person name="Martinez M.J."/>
        </authorList>
    </citation>
    <scope>NUCLEOTIDE SEQUENCE [LARGE SCALE GENOMIC DNA]</scope>
    <source>
        <strain evidence="1 2">CIB</strain>
    </source>
</reference>
<sequence>MTYSVLPIGEIHYPRYPEKPPYDHIQPGWLHDIDITNVQFWLQPGVPDIKFYLEIEQAIDIHNARYALGVRVFQDISAMETMLKWVGIEGKIKKKVLKNWYLRVVRMYDYIEEERPAMPSLALPCDFRRQDEDEAYNSEQDGEYELDEEYDAALVAGINRINASTATITDTSTADVVRSTTNKLKEVNQMETNEHNKIIKSAIIAHNFWPLFNRMCNRDMNFFRLQMDEVCPHISNEINWSFLLCEPCTDVSAMIFLYVMSVWQSRPDGKEDELAVPLIWSLAIQLRILVPSEQVLRVLEHTRATDHIKGLKPISQWR</sequence>
<gene>
    <name evidence="1" type="ORF">BHQ10_000774</name>
</gene>
<comment type="caution">
    <text evidence="1">The sequence shown here is derived from an EMBL/GenBank/DDBJ whole genome shotgun (WGS) entry which is preliminary data.</text>
</comment>
<dbReference type="Proteomes" id="UP000249363">
    <property type="component" value="Unassembled WGS sequence"/>
</dbReference>
<dbReference type="EMBL" id="MIKG01000001">
    <property type="protein sequence ID" value="RAO64762.1"/>
    <property type="molecule type" value="Genomic_DNA"/>
</dbReference>
<dbReference type="RefSeq" id="XP_040729279.1">
    <property type="nucleotide sequence ID" value="XM_040880468.1"/>
</dbReference>
<dbReference type="AlphaFoldDB" id="A0A364KMK2"/>